<dbReference type="InterPro" id="IPR027304">
    <property type="entry name" value="Trigger_fact/SurA_dom_sf"/>
</dbReference>
<dbReference type="GO" id="GO:0003755">
    <property type="term" value="F:peptidyl-prolyl cis-trans isomerase activity"/>
    <property type="evidence" value="ECO:0007669"/>
    <property type="project" value="TreeGrafter"/>
</dbReference>
<accession>A0A1T5B311</accession>
<dbReference type="SUPFAM" id="SSF109998">
    <property type="entry name" value="Triger factor/SurA peptide-binding domain-like"/>
    <property type="match status" value="1"/>
</dbReference>
<dbReference type="EMBL" id="FUYQ01000005">
    <property type="protein sequence ID" value="SKB41594.1"/>
    <property type="molecule type" value="Genomic_DNA"/>
</dbReference>
<dbReference type="SUPFAM" id="SSF102735">
    <property type="entry name" value="Trigger factor ribosome-binding domain"/>
    <property type="match status" value="1"/>
</dbReference>
<keyword evidence="3" id="KW-1185">Reference proteome</keyword>
<gene>
    <name evidence="2" type="ORF">SAMN05660349_01036</name>
</gene>
<dbReference type="GO" id="GO:0015031">
    <property type="term" value="P:protein transport"/>
    <property type="evidence" value="ECO:0007669"/>
    <property type="project" value="InterPro"/>
</dbReference>
<dbReference type="GO" id="GO:0051083">
    <property type="term" value="P:'de novo' cotranslational protein folding"/>
    <property type="evidence" value="ECO:0007669"/>
    <property type="project" value="TreeGrafter"/>
</dbReference>
<dbReference type="GO" id="GO:0044183">
    <property type="term" value="F:protein folding chaperone"/>
    <property type="evidence" value="ECO:0007669"/>
    <property type="project" value="TreeGrafter"/>
</dbReference>
<reference evidence="3" key="1">
    <citation type="submission" date="2017-02" db="EMBL/GenBank/DDBJ databases">
        <authorList>
            <person name="Varghese N."/>
            <person name="Submissions S."/>
        </authorList>
    </citation>
    <scope>NUCLEOTIDE SEQUENCE [LARGE SCALE GENOMIC DNA]</scope>
    <source>
        <strain evidence="3">DSM 24967</strain>
    </source>
</reference>
<dbReference type="RefSeq" id="WP_079682694.1">
    <property type="nucleotide sequence ID" value="NZ_FUYQ01000005.1"/>
</dbReference>
<dbReference type="Gene3D" id="1.10.3120.10">
    <property type="entry name" value="Trigger factor, C-terminal domain"/>
    <property type="match status" value="1"/>
</dbReference>
<dbReference type="GO" id="GO:0043335">
    <property type="term" value="P:protein unfolding"/>
    <property type="evidence" value="ECO:0007669"/>
    <property type="project" value="TreeGrafter"/>
</dbReference>
<protein>
    <submittedName>
        <fullName evidence="2">Trigger factor</fullName>
    </submittedName>
</protein>
<name>A0A1T5B311_9BACT</name>
<dbReference type="Proteomes" id="UP000190852">
    <property type="component" value="Unassembled WGS sequence"/>
</dbReference>
<dbReference type="NCBIfam" id="TIGR00115">
    <property type="entry name" value="tig"/>
    <property type="match status" value="1"/>
</dbReference>
<dbReference type="Pfam" id="PF05697">
    <property type="entry name" value="Trigger_N"/>
    <property type="match status" value="1"/>
</dbReference>
<feature type="domain" description="Trigger factor ribosome-binding bacterial" evidence="1">
    <location>
        <begin position="1"/>
        <end position="148"/>
    </location>
</feature>
<dbReference type="InterPro" id="IPR037041">
    <property type="entry name" value="Trigger_fac_C_sf"/>
</dbReference>
<dbReference type="AlphaFoldDB" id="A0A1T5B311"/>
<dbReference type="Gene3D" id="3.30.70.1050">
    <property type="entry name" value="Trigger factor ribosome-binding domain"/>
    <property type="match status" value="1"/>
</dbReference>
<evidence type="ECO:0000313" key="2">
    <source>
        <dbReference type="EMBL" id="SKB41594.1"/>
    </source>
</evidence>
<dbReference type="InterPro" id="IPR008881">
    <property type="entry name" value="Trigger_fac_ribosome-bd_bac"/>
</dbReference>
<evidence type="ECO:0000259" key="1">
    <source>
        <dbReference type="Pfam" id="PF05697"/>
    </source>
</evidence>
<organism evidence="2 3">
    <name type="scientific">Parabacteroides chartae</name>
    <dbReference type="NCBI Taxonomy" id="1037355"/>
    <lineage>
        <taxon>Bacteria</taxon>
        <taxon>Pseudomonadati</taxon>
        <taxon>Bacteroidota</taxon>
        <taxon>Bacteroidia</taxon>
        <taxon>Bacteroidales</taxon>
        <taxon>Tannerellaceae</taxon>
        <taxon>Parabacteroides</taxon>
    </lineage>
</organism>
<dbReference type="InterPro" id="IPR005215">
    <property type="entry name" value="Trig_fac"/>
</dbReference>
<proteinExistence type="predicted"/>
<sequence length="450" mass="50542">MNVSLKNIDAVSGIVKVEIVKADYAEKVEKGLRNFRQKANVPGFRKGMVPMGMVKKMYGKSVLAEEVNKLVSEGLFGYIRENELNILGEPLPNESEQKEINFDTQEDFEFCFDVAIAPEINVSLGKEDTLPYFSIVVSDDMVEKQIASYRANFGNYDQVEEVEEKDMIKGTVAELENGEIKAGGLVVENAVIMPLYVKDAEEKAKFMGAKVNSVVVFNPSKAYEGAEAEIAAFLKVEKDQVATYTGDFSFEINEITRHKEAELNEELFTRVFGEGVVSTAEEFTAKIKESLAEQFAPESDFKFLSDAKDLLVAKAGDLPFAEGILKRFMLAQDEKRTAESIDEDFPKVIEDLKFHLIKEKLVKENNLKVEEADITAFGKRVAKAQFAQYGMISVPEDVLENYAKDMLKNKETLRNVVDRAVEEKLSSWLKEQVTLDVKEVSAEEFGKIVE</sequence>
<dbReference type="PANTHER" id="PTHR30560:SF3">
    <property type="entry name" value="TRIGGER FACTOR-LIKE PROTEIN TIG, CHLOROPLASTIC"/>
    <property type="match status" value="1"/>
</dbReference>
<dbReference type="GO" id="GO:0043022">
    <property type="term" value="F:ribosome binding"/>
    <property type="evidence" value="ECO:0007669"/>
    <property type="project" value="TreeGrafter"/>
</dbReference>
<dbReference type="InterPro" id="IPR036611">
    <property type="entry name" value="Trigger_fac_ribosome-bd_sf"/>
</dbReference>
<evidence type="ECO:0000313" key="3">
    <source>
        <dbReference type="Proteomes" id="UP000190852"/>
    </source>
</evidence>
<dbReference type="PANTHER" id="PTHR30560">
    <property type="entry name" value="TRIGGER FACTOR CHAPERONE AND PEPTIDYL-PROLYL CIS/TRANS ISOMERASE"/>
    <property type="match status" value="1"/>
</dbReference>
<dbReference type="PIRSF" id="PIRSF003095">
    <property type="entry name" value="Trigger_factor"/>
    <property type="match status" value="1"/>
</dbReference>